<organism evidence="6 7">
    <name type="scientific">Dryococelus australis</name>
    <dbReference type="NCBI Taxonomy" id="614101"/>
    <lineage>
        <taxon>Eukaryota</taxon>
        <taxon>Metazoa</taxon>
        <taxon>Ecdysozoa</taxon>
        <taxon>Arthropoda</taxon>
        <taxon>Hexapoda</taxon>
        <taxon>Insecta</taxon>
        <taxon>Pterygota</taxon>
        <taxon>Neoptera</taxon>
        <taxon>Polyneoptera</taxon>
        <taxon>Phasmatodea</taxon>
        <taxon>Verophasmatodea</taxon>
        <taxon>Anareolatae</taxon>
        <taxon>Phasmatidae</taxon>
        <taxon>Eurycanthinae</taxon>
        <taxon>Dryococelus</taxon>
    </lineage>
</organism>
<evidence type="ECO:0000256" key="4">
    <source>
        <dbReference type="PROSITE-ProRule" id="PRU00027"/>
    </source>
</evidence>
<sequence length="152" mass="16987">MACQRKSDVWDYFTVNPKDTYRAVCNFCEVSIYCGGNSAQSYTTSNMRKYPEALHTKEMKTSAKIQSHSILPDLNLQTDLSSQDWNLLDQVYNSLKIFHVATVNISSKETTIAEVIPMANGLKAALSKTDTSLAMRGARTKMVHSLSPKLET</sequence>
<evidence type="ECO:0000313" key="6">
    <source>
        <dbReference type="EMBL" id="KAJ8888998.1"/>
    </source>
</evidence>
<feature type="domain" description="BED-type" evidence="5">
    <location>
        <begin position="4"/>
        <end position="62"/>
    </location>
</feature>
<dbReference type="Pfam" id="PF02892">
    <property type="entry name" value="zf-BED"/>
    <property type="match status" value="1"/>
</dbReference>
<dbReference type="Proteomes" id="UP001159363">
    <property type="component" value="Chromosome 3"/>
</dbReference>
<reference evidence="6 7" key="1">
    <citation type="submission" date="2023-02" db="EMBL/GenBank/DDBJ databases">
        <title>LHISI_Scaffold_Assembly.</title>
        <authorList>
            <person name="Stuart O.P."/>
            <person name="Cleave R."/>
            <person name="Magrath M.J.L."/>
            <person name="Mikheyev A.S."/>
        </authorList>
    </citation>
    <scope>NUCLEOTIDE SEQUENCE [LARGE SCALE GENOMIC DNA]</scope>
    <source>
        <strain evidence="6">Daus_M_001</strain>
        <tissue evidence="6">Leg muscle</tissue>
    </source>
</reference>
<evidence type="ECO:0000256" key="2">
    <source>
        <dbReference type="ARBA" id="ARBA00022771"/>
    </source>
</evidence>
<protein>
    <recommendedName>
        <fullName evidence="5">BED-type domain-containing protein</fullName>
    </recommendedName>
</protein>
<comment type="caution">
    <text evidence="6">The sequence shown here is derived from an EMBL/GenBank/DDBJ whole genome shotgun (WGS) entry which is preliminary data.</text>
</comment>
<evidence type="ECO:0000256" key="1">
    <source>
        <dbReference type="ARBA" id="ARBA00022723"/>
    </source>
</evidence>
<keyword evidence="1" id="KW-0479">Metal-binding</keyword>
<proteinExistence type="predicted"/>
<dbReference type="EMBL" id="JARBHB010000003">
    <property type="protein sequence ID" value="KAJ8888998.1"/>
    <property type="molecule type" value="Genomic_DNA"/>
</dbReference>
<dbReference type="PANTHER" id="PTHR47241:SF1">
    <property type="entry name" value="BED-TYPE DOMAIN-CONTAINING PROTEIN"/>
    <property type="match status" value="1"/>
</dbReference>
<evidence type="ECO:0000313" key="7">
    <source>
        <dbReference type="Proteomes" id="UP001159363"/>
    </source>
</evidence>
<accession>A0ABQ9HZ06</accession>
<dbReference type="PROSITE" id="PS50808">
    <property type="entry name" value="ZF_BED"/>
    <property type="match status" value="1"/>
</dbReference>
<dbReference type="InterPro" id="IPR003656">
    <property type="entry name" value="Znf_BED"/>
</dbReference>
<dbReference type="PANTHER" id="PTHR47241">
    <property type="entry name" value="FINGER PROTEIN, PUTATIVE-RELATED"/>
    <property type="match status" value="1"/>
</dbReference>
<dbReference type="InterPro" id="IPR036236">
    <property type="entry name" value="Znf_C2H2_sf"/>
</dbReference>
<keyword evidence="3" id="KW-0862">Zinc</keyword>
<keyword evidence="7" id="KW-1185">Reference proteome</keyword>
<name>A0ABQ9HZ06_9NEOP</name>
<dbReference type="InterPro" id="IPR052865">
    <property type="entry name" value="Zinc_finger_BED"/>
</dbReference>
<dbReference type="SMART" id="SM00614">
    <property type="entry name" value="ZnF_BED"/>
    <property type="match status" value="1"/>
</dbReference>
<evidence type="ECO:0000256" key="3">
    <source>
        <dbReference type="ARBA" id="ARBA00022833"/>
    </source>
</evidence>
<keyword evidence="2 4" id="KW-0863">Zinc-finger</keyword>
<gene>
    <name evidence="6" type="ORF">PR048_008492</name>
</gene>
<dbReference type="SUPFAM" id="SSF57667">
    <property type="entry name" value="beta-beta-alpha zinc fingers"/>
    <property type="match status" value="1"/>
</dbReference>
<evidence type="ECO:0000259" key="5">
    <source>
        <dbReference type="PROSITE" id="PS50808"/>
    </source>
</evidence>